<dbReference type="Gene3D" id="3.40.50.1010">
    <property type="entry name" value="5'-nuclease"/>
    <property type="match status" value="1"/>
</dbReference>
<feature type="compositionally biased region" description="Polar residues" evidence="10">
    <location>
        <begin position="145"/>
        <end position="154"/>
    </location>
</feature>
<dbReference type="Proteomes" id="UP000887575">
    <property type="component" value="Unassembled WGS sequence"/>
</dbReference>
<evidence type="ECO:0000256" key="8">
    <source>
        <dbReference type="ARBA" id="ARBA00023242"/>
    </source>
</evidence>
<keyword evidence="5" id="KW-0677">Repeat</keyword>
<dbReference type="InterPro" id="IPR002716">
    <property type="entry name" value="PIN_dom"/>
</dbReference>
<feature type="compositionally biased region" description="Basic and acidic residues" evidence="10">
    <location>
        <begin position="504"/>
        <end position="513"/>
    </location>
</feature>
<feature type="domain" description="PIN" evidence="11">
    <location>
        <begin position="1201"/>
        <end position="1357"/>
    </location>
</feature>
<dbReference type="Pfam" id="PF07719">
    <property type="entry name" value="TPR_2"/>
    <property type="match status" value="1"/>
</dbReference>
<feature type="compositionally biased region" description="Basic and acidic residues" evidence="10">
    <location>
        <begin position="172"/>
        <end position="190"/>
    </location>
</feature>
<dbReference type="GO" id="GO:0005737">
    <property type="term" value="C:cytoplasm"/>
    <property type="evidence" value="ECO:0007669"/>
    <property type="project" value="UniProtKB-SubCell"/>
</dbReference>
<dbReference type="GO" id="GO:0030991">
    <property type="term" value="C:intraciliary transport particle A"/>
    <property type="evidence" value="ECO:0007669"/>
    <property type="project" value="TreeGrafter"/>
</dbReference>
<comment type="subcellular location">
    <subcellularLocation>
        <location evidence="2">Cytoplasm</location>
    </subcellularLocation>
    <subcellularLocation>
        <location evidence="1">Nucleus</location>
    </subcellularLocation>
</comment>
<accession>A0AAF3E9B1</accession>
<dbReference type="WBParaSite" id="MBELARI_LOCUS10491">
    <property type="protein sequence ID" value="MBELARI_LOCUS10491"/>
    <property type="gene ID" value="MBELARI_LOCUS10491"/>
</dbReference>
<dbReference type="InterPro" id="IPR011990">
    <property type="entry name" value="TPR-like_helical_dom_sf"/>
</dbReference>
<dbReference type="GO" id="GO:0035721">
    <property type="term" value="P:intraciliary retrograde transport"/>
    <property type="evidence" value="ECO:0007669"/>
    <property type="project" value="TreeGrafter"/>
</dbReference>
<dbReference type="FunFam" id="1.25.40.10:FF:000219">
    <property type="entry name" value="Tetratricopeptide repeat domain 21B"/>
    <property type="match status" value="1"/>
</dbReference>
<dbReference type="InterPro" id="IPR056836">
    <property type="entry name" value="ARM_TT21_4th"/>
</dbReference>
<feature type="repeat" description="TPR" evidence="9">
    <location>
        <begin position="2058"/>
        <end position="2091"/>
    </location>
</feature>
<evidence type="ECO:0000313" key="13">
    <source>
        <dbReference type="WBParaSite" id="MBELARI_LOCUS10491"/>
    </source>
</evidence>
<feature type="compositionally biased region" description="Basic and acidic residues" evidence="10">
    <location>
        <begin position="64"/>
        <end position="73"/>
    </location>
</feature>
<dbReference type="InterPro" id="IPR019458">
    <property type="entry name" value="Est1-like_N"/>
</dbReference>
<feature type="repeat" description="TPR" evidence="9">
    <location>
        <begin position="2217"/>
        <end position="2250"/>
    </location>
</feature>
<evidence type="ECO:0000256" key="7">
    <source>
        <dbReference type="ARBA" id="ARBA00023161"/>
    </source>
</evidence>
<dbReference type="InterPro" id="IPR013105">
    <property type="entry name" value="TPR_2"/>
</dbReference>
<dbReference type="SUPFAM" id="SSF48452">
    <property type="entry name" value="TPR-like"/>
    <property type="match status" value="5"/>
</dbReference>
<reference evidence="13" key="1">
    <citation type="submission" date="2024-02" db="UniProtKB">
        <authorList>
            <consortium name="WormBaseParasite"/>
        </authorList>
    </citation>
    <scope>IDENTIFICATION</scope>
</reference>
<keyword evidence="4" id="KW-0963">Cytoplasm</keyword>
<dbReference type="PROSITE" id="PS50005">
    <property type="entry name" value="TPR"/>
    <property type="match status" value="2"/>
</dbReference>
<dbReference type="InterPro" id="IPR018834">
    <property type="entry name" value="DNA/RNA-bd_Est1-type"/>
</dbReference>
<dbReference type="InterPro" id="IPR040364">
    <property type="entry name" value="TTC21A/TTC21B"/>
</dbReference>
<organism evidence="12 13">
    <name type="scientific">Mesorhabditis belari</name>
    <dbReference type="NCBI Taxonomy" id="2138241"/>
    <lineage>
        <taxon>Eukaryota</taxon>
        <taxon>Metazoa</taxon>
        <taxon>Ecdysozoa</taxon>
        <taxon>Nematoda</taxon>
        <taxon>Chromadorea</taxon>
        <taxon>Rhabditida</taxon>
        <taxon>Rhabditina</taxon>
        <taxon>Rhabditomorpha</taxon>
        <taxon>Rhabditoidea</taxon>
        <taxon>Rhabditidae</taxon>
        <taxon>Mesorhabditinae</taxon>
        <taxon>Mesorhabditis</taxon>
    </lineage>
</organism>
<dbReference type="GO" id="GO:0000184">
    <property type="term" value="P:nuclear-transcribed mRNA catabolic process, nonsense-mediated decay"/>
    <property type="evidence" value="ECO:0007669"/>
    <property type="project" value="UniProtKB-KW"/>
</dbReference>
<feature type="compositionally biased region" description="Polar residues" evidence="10">
    <location>
        <begin position="227"/>
        <end position="236"/>
    </location>
</feature>
<feature type="compositionally biased region" description="Basic and acidic residues" evidence="10">
    <location>
        <begin position="197"/>
        <end position="213"/>
    </location>
</feature>
<feature type="compositionally biased region" description="Basic and acidic residues" evidence="10">
    <location>
        <begin position="305"/>
        <end position="331"/>
    </location>
</feature>
<dbReference type="SMART" id="SM00028">
    <property type="entry name" value="TPR"/>
    <property type="match status" value="15"/>
</dbReference>
<dbReference type="Pfam" id="PF13638">
    <property type="entry name" value="PIN_4"/>
    <property type="match status" value="1"/>
</dbReference>
<feature type="compositionally biased region" description="Basic and acidic residues" evidence="10">
    <location>
        <begin position="97"/>
        <end position="115"/>
    </location>
</feature>
<evidence type="ECO:0000313" key="12">
    <source>
        <dbReference type="Proteomes" id="UP000887575"/>
    </source>
</evidence>
<dbReference type="Pfam" id="PF25058">
    <property type="entry name" value="ARM_TT21"/>
    <property type="match status" value="1"/>
</dbReference>
<sequence length="2646" mass="298757">MNGADTEGAAQEKKADRRKAPRPEVQIYRPGMLKQGVDITLNAAAQDEEISSKNRGPRQPPRSPGRDRFEYRTYENSNRRRQREDARNGDSGSTTPESHHHDDYRRTRGGGMDRRGNRRGPPSEYSYNGSRDDLASEASYATRASGYNSTQSLLETRPRPGGYLDQRIGQKPNERPRNDRGNDRGNDRQLNRMNRPQFERNTDRASMRAETMQRRRGGGRGVRNRNDSLNSTQSERPASLYVDTSDRYDETRSVGGAPSEAPSSQGLSFAELCASFDSMGSMNWSEVVQEDFATENEAAQSNDALELKARLQASNREHEGETGERRREKAPRGIITRGGYGQRMRRDSDRSSSVADSIVEERSDSESRDETFGEESEREGELTPTRLRSPEPSESIPELSEDVKDLPNLRPEGKGRWKGRISYVNDDAITNEPTKGDKKLESMENIKKNERTPTEETTKVRDPMQRLNRLKGRVSLPAEPYQPPAMRIKERSTTASSDSTPRASIDENRERSQEMVVSSSKERESTSRNDQQSTMKVLSRKEKETTETHSSYQKIKEQFGEKITSINDQMDSLIPQIAARDVSSAKKAVELSTKLSEVYYDFLTKDIVFTFTMNLETHLWKQAYYKIIESLRSGSNSVREAAGKLRDILRTVITNGISYYKRLFALYENEFSFKISDALFWPKGFSTDDLKSAHDGPSPLTRFDSPHEKAALKSLSRHHVSLGNLYRYLAIVEASEDFGRSQCSYLFATQIWPESGLAYNQLAILAYNMMLYRSRLSKLSTPVLSDRRQSRVIDETYYLVRAISAQFPFETAKDRMIQRLSAMIRKIEKYEPVLDKEFGKAQDEIDAALRKDQPIEIWVHRDGQMMKKEDEEVIEDEIISRICQQSPSTVQRRCVSYLVGVAAMLHTKINFNQFSSVSSRALAFLAANLELGDSRLSAQQLAQLSSVFIFLVTNVQTNKETDTLTYQQQMSFSFLLSFFGVLLRPLAAASSSVASWLENEELTPQKVIRVLPSLSLLSYWMSSADAKKAFRSINVVEPLVSPFFQVDTWGFLAQIANTLDAEDNAGRFLKSTSTDSDSGVKVLPEMNLVSSFCNVFPSPPPALNISTHSDNSSAQRFAFHFRLLGLLSFARFLDESKLSCFGFDHETKRFTHRGLNSTDGESFEDEKKQGLLKKKNEETMRENLAQNETKRKNRVLLVKPLQLVPDTNGFVDHLELITKIVSSKHYTLLVPTIVIDELTGLALAPRPTENEEHAEFVHAQAKVAAQWLKDQCKLKPKNISVLTSRGEMMKLMMVNEESTRGDLRNINDDRIVESCSSFAESCILPPITNDQVQNLPSDSDVILRGVVLLTEDRGVQIKASAQSIPTRTLASFVKWASLEGRDDEVNLLRGLLLVLLDQTAEGMRQLETMRNGAFSLGALHALRFAHMKAKNPDKESLKEIDNDLGKEQKSATSENLFGAAHILCLLNQASKARTFAERALENDVENPKYLCVMGWIEYQLGRDLKAAQKCFEDSSTKLYPDAFIGRVALLADRHAPQEMAIVAQELYRQSPTFVPSVLEMARALSISNQWEQLVTQLNNALIVQSECLAAHLLLALNAVCVKGGQTNVETALGDLFSAFESMESLNHQLAYSLADLFIRCAVRNATTSQFCRKLLDKALALDRRPEYLALAVRLLIHNDDAKGGLEVAKELITIGSEEPRALLGIGLCYLACGRAADAASQYSFVKEAHTNLRENPLCMFLGALVAKFHDNSFDQFFSNIKNVVDTHLANVPNNASGEELIKALDPAFLVDVALQLLDYAPPSPTKSPDPILKEADRVLAAVHEHCQGLTEVTYLLAKVRYLSGDSDGAEKLVDKCLDRNETVADAYLLKAQIKVEKGKVEDAEQCLDTGLSFNFAVRDSCLYHLIKAKVLKKRGEHEKAVEVLKSAVRLPRQEKNVSINLLSRGKSEDVNRISVHLELVDSLQALKKTEEAERIMKEAQNQWKGRPEAEQLLLTHAQILISKGDADAALTILNRVQPNQANYQAARLKMAQIYLDEKKDRRMFTICYKELLENDPSPATYALLGDAYMKVQNPSKAIEVYEKALKANPKDHILAQKIGEAYVQCHLYAKAVNYYEAAVKSAKDNQMRLKLSNLLFLLGNFEKCERVLKDPLEKEPNPSDLTTIASHVSYWMLLSKLHFENGNWQEAIDDLDKAKSLQLRLLGRGEGNTLQIKKEAAKICCNLAELHTNRRELTRAVELYKEAVQLNETDIKTILALAQLYLTMGKLHLCNQQCQVALNIEKNNDEATLMMADLLYMKNEGDQAVVHFAQLLERYPNHYHALARTIELSWRSGDVDLAEKHLRRALENNPRATVDAGYNYCKGLHEWYSGEPNASLQAFNRARRDLEWGERAIYNMIEICLNPENEVLGGEVLDQADDSTDTASRQIGMQTAEKFLKELRFKPGLDIRYSLMENFILVSSGNKNSMQQALNNLLDMIGIEGERVQSVGAVLGAARAYMLLKQTQKAKQTLKRVVGHPWTIDDADYLEKCWLLLADLYINQNKADQATAILRTVLMHNASSIRAFEFMGFLKEKEQKWIDASANYEEAWRLCKQRNPAIGYKLAYNYMKSKKIFDCIEVCHKVLQQYPSYPKIKKEIMDKARLMIRS</sequence>
<dbReference type="InterPro" id="IPR056835">
    <property type="entry name" value="ARM_TT21_5th"/>
</dbReference>
<dbReference type="Pfam" id="PF25064">
    <property type="entry name" value="ARM_TT21_5th"/>
    <property type="match status" value="1"/>
</dbReference>
<dbReference type="Pfam" id="PF10373">
    <property type="entry name" value="EST1_DNA_bind"/>
    <property type="match status" value="1"/>
</dbReference>
<dbReference type="FunFam" id="1.25.40.10:FF:000197">
    <property type="entry name" value="Tetratricopeptide repeat domain 21B"/>
    <property type="match status" value="1"/>
</dbReference>
<name>A0AAF3E9B1_9BILA</name>
<evidence type="ECO:0000259" key="11">
    <source>
        <dbReference type="SMART" id="SM00670"/>
    </source>
</evidence>
<evidence type="ECO:0000256" key="1">
    <source>
        <dbReference type="ARBA" id="ARBA00004123"/>
    </source>
</evidence>
<dbReference type="InterPro" id="IPR019734">
    <property type="entry name" value="TPR_rpt"/>
</dbReference>
<dbReference type="GO" id="GO:0061512">
    <property type="term" value="P:protein localization to cilium"/>
    <property type="evidence" value="ECO:0007669"/>
    <property type="project" value="TreeGrafter"/>
</dbReference>
<evidence type="ECO:0000256" key="4">
    <source>
        <dbReference type="ARBA" id="ARBA00022490"/>
    </source>
</evidence>
<protein>
    <recommendedName>
        <fullName evidence="11">PIN domain-containing protein</fullName>
    </recommendedName>
</protein>
<feature type="compositionally biased region" description="Polar residues" evidence="10">
    <location>
        <begin position="493"/>
        <end position="502"/>
    </location>
</feature>
<feature type="compositionally biased region" description="Basic and acidic residues" evidence="10">
    <location>
        <begin position="401"/>
        <end position="415"/>
    </location>
</feature>
<dbReference type="InterPro" id="IPR056834">
    <property type="entry name" value="ARM_TT21_C"/>
</dbReference>
<keyword evidence="6 9" id="KW-0802">TPR repeat</keyword>
<feature type="compositionally biased region" description="Basic and acidic residues" evidence="10">
    <location>
        <begin position="434"/>
        <end position="464"/>
    </location>
</feature>
<dbReference type="Pfam" id="PF10374">
    <property type="entry name" value="EST1"/>
    <property type="match status" value="1"/>
</dbReference>
<evidence type="ECO:0000256" key="10">
    <source>
        <dbReference type="SAM" id="MobiDB-lite"/>
    </source>
</evidence>
<dbReference type="PANTHER" id="PTHR14699:SF0">
    <property type="entry name" value="TETRATRICOPEPTIDE REPEAT PROTEIN 21 HOMOLOG"/>
    <property type="match status" value="1"/>
</dbReference>
<evidence type="ECO:0000256" key="9">
    <source>
        <dbReference type="PROSITE-ProRule" id="PRU00339"/>
    </source>
</evidence>
<evidence type="ECO:0000256" key="3">
    <source>
        <dbReference type="ARBA" id="ARBA00010935"/>
    </source>
</evidence>
<evidence type="ECO:0000256" key="5">
    <source>
        <dbReference type="ARBA" id="ARBA00022737"/>
    </source>
</evidence>
<dbReference type="Pfam" id="PF25068">
    <property type="entry name" value="ARM_TT21_4th"/>
    <property type="match status" value="1"/>
</dbReference>
<dbReference type="Pfam" id="PF25063">
    <property type="entry name" value="ARM_TT21_C"/>
    <property type="match status" value="1"/>
</dbReference>
<keyword evidence="7" id="KW-0866">Nonsense-mediated mRNA decay</keyword>
<dbReference type="SMART" id="SM00670">
    <property type="entry name" value="PINc"/>
    <property type="match status" value="1"/>
</dbReference>
<dbReference type="Gene3D" id="1.25.40.10">
    <property type="entry name" value="Tetratricopeptide repeat domain"/>
    <property type="match status" value="7"/>
</dbReference>
<dbReference type="Pfam" id="PF25062">
    <property type="entry name" value="ARM_TT21_N"/>
    <property type="match status" value="1"/>
</dbReference>
<dbReference type="GO" id="GO:0005634">
    <property type="term" value="C:nucleus"/>
    <property type="evidence" value="ECO:0007669"/>
    <property type="project" value="UniProtKB-SubCell"/>
</dbReference>
<proteinExistence type="inferred from homology"/>
<evidence type="ECO:0000256" key="6">
    <source>
        <dbReference type="ARBA" id="ARBA00022803"/>
    </source>
</evidence>
<dbReference type="InterPro" id="IPR056832">
    <property type="entry name" value="ARM_TT21_2nd"/>
</dbReference>
<dbReference type="GO" id="GO:0005929">
    <property type="term" value="C:cilium"/>
    <property type="evidence" value="ECO:0007669"/>
    <property type="project" value="GOC"/>
</dbReference>
<dbReference type="PANTHER" id="PTHR14699">
    <property type="entry name" value="STI2 PROTEIN-RELATED"/>
    <property type="match status" value="1"/>
</dbReference>
<dbReference type="PROSITE" id="PS50293">
    <property type="entry name" value="TPR_REGION"/>
    <property type="match status" value="1"/>
</dbReference>
<keyword evidence="12" id="KW-1185">Reference proteome</keyword>
<evidence type="ECO:0000256" key="2">
    <source>
        <dbReference type="ARBA" id="ARBA00004496"/>
    </source>
</evidence>
<dbReference type="Pfam" id="PF25060">
    <property type="entry name" value="ARM_TT21_2nd"/>
    <property type="match status" value="1"/>
</dbReference>
<keyword evidence="8" id="KW-0539">Nucleus</keyword>
<feature type="compositionally biased region" description="Basic and acidic residues" evidence="10">
    <location>
        <begin position="359"/>
        <end position="371"/>
    </location>
</feature>
<feature type="region of interest" description="Disordered" evidence="10">
    <location>
        <begin position="293"/>
        <end position="553"/>
    </location>
</feature>
<comment type="similarity">
    <text evidence="3">Belongs to the TTC21 family.</text>
</comment>
<dbReference type="InterPro" id="IPR056833">
    <property type="entry name" value="ARM_TT21_N"/>
</dbReference>
<feature type="region of interest" description="Disordered" evidence="10">
    <location>
        <begin position="1"/>
        <end position="266"/>
    </location>
</feature>